<sequence length="295" mass="33922">MAQAMVVRKQGKLAATCKTRGKIIVKTTAESKPIQVKDNWLVDMHTMQEIESAWEQEFIEYKPDSPSDFSEHAELKNYSLWVEIANIGTLKKSYLGRYYRPPQFKQFALDHDLANSNKVDTFILGDFDINMWEQNNECTMYKVIYRSNGFNILNTLPTRINNSIYHVMNNTTKKNTIICNIENTMMKNLETNKECIAINYIKVANLLKTILCNLTVHNKDATPTNTRNISCGVKETTKHSKDIKALLNITENYKTQVESLITSDSKIITQEQFIANTFCKHFTNVVVKISNQIQS</sequence>
<protein>
    <submittedName>
        <fullName evidence="1">Uncharacterized protein</fullName>
    </submittedName>
</protein>
<comment type="caution">
    <text evidence="1">The sequence shown here is derived from an EMBL/GenBank/DDBJ whole genome shotgun (WGS) entry which is preliminary data.</text>
</comment>
<evidence type="ECO:0000313" key="1">
    <source>
        <dbReference type="EMBL" id="KAJ8868887.1"/>
    </source>
</evidence>
<proteinExistence type="predicted"/>
<dbReference type="Proteomes" id="UP001159363">
    <property type="component" value="Chromosome 13"/>
</dbReference>
<name>A0ABQ9GBN1_9NEOP</name>
<gene>
    <name evidence="1" type="ORF">PR048_030428</name>
</gene>
<organism evidence="1 2">
    <name type="scientific">Dryococelus australis</name>
    <dbReference type="NCBI Taxonomy" id="614101"/>
    <lineage>
        <taxon>Eukaryota</taxon>
        <taxon>Metazoa</taxon>
        <taxon>Ecdysozoa</taxon>
        <taxon>Arthropoda</taxon>
        <taxon>Hexapoda</taxon>
        <taxon>Insecta</taxon>
        <taxon>Pterygota</taxon>
        <taxon>Neoptera</taxon>
        <taxon>Polyneoptera</taxon>
        <taxon>Phasmatodea</taxon>
        <taxon>Verophasmatodea</taxon>
        <taxon>Anareolatae</taxon>
        <taxon>Phasmatidae</taxon>
        <taxon>Eurycanthinae</taxon>
        <taxon>Dryococelus</taxon>
    </lineage>
</organism>
<accession>A0ABQ9GBN1</accession>
<evidence type="ECO:0000313" key="2">
    <source>
        <dbReference type="Proteomes" id="UP001159363"/>
    </source>
</evidence>
<reference evidence="1 2" key="1">
    <citation type="submission" date="2023-02" db="EMBL/GenBank/DDBJ databases">
        <title>LHISI_Scaffold_Assembly.</title>
        <authorList>
            <person name="Stuart O.P."/>
            <person name="Cleave R."/>
            <person name="Magrath M.J.L."/>
            <person name="Mikheyev A.S."/>
        </authorList>
    </citation>
    <scope>NUCLEOTIDE SEQUENCE [LARGE SCALE GENOMIC DNA]</scope>
    <source>
        <strain evidence="1">Daus_M_001</strain>
        <tissue evidence="1">Leg muscle</tissue>
    </source>
</reference>
<dbReference type="EMBL" id="JARBHB010000014">
    <property type="protein sequence ID" value="KAJ8868887.1"/>
    <property type="molecule type" value="Genomic_DNA"/>
</dbReference>
<keyword evidence="2" id="KW-1185">Reference proteome</keyword>